<sequence>MHPLVLFIRSTSSPVQGIISRNSPYFRLTPTTLHPRQPYFPRLSNRLLHCASSNLVKMPTYIVTAKDDATDEQVAALKKQAVDQGGKIGHEYTLIKGFSVDFPEDQISTLQSHEHVKAVEKDQEVKTQ</sequence>
<dbReference type="InterPro" id="IPR052471">
    <property type="entry name" value="PBI_I9"/>
</dbReference>
<dbReference type="EMBL" id="QVQW01000024">
    <property type="protein sequence ID" value="RKU45075.1"/>
    <property type="molecule type" value="Genomic_DNA"/>
</dbReference>
<dbReference type="FunFam" id="3.30.70.80:FF:000005">
    <property type="entry name" value="Proteinase inhibitor I2B"/>
    <property type="match status" value="1"/>
</dbReference>
<proteinExistence type="inferred from homology"/>
<dbReference type="STRING" id="177199.A0A420YB04"/>
<gene>
    <name evidence="3" type="ORF">DL546_007471</name>
</gene>
<dbReference type="SUPFAM" id="SSF54897">
    <property type="entry name" value="Protease propeptides/inhibitors"/>
    <property type="match status" value="1"/>
</dbReference>
<dbReference type="GO" id="GO:0042144">
    <property type="term" value="P:vacuole fusion, non-autophagic"/>
    <property type="evidence" value="ECO:0007669"/>
    <property type="project" value="TreeGrafter"/>
</dbReference>
<evidence type="ECO:0000313" key="3">
    <source>
        <dbReference type="EMBL" id="RKU45075.1"/>
    </source>
</evidence>
<feature type="domain" description="Inhibitor I9" evidence="2">
    <location>
        <begin position="60"/>
        <end position="128"/>
    </location>
</feature>
<evidence type="ECO:0000256" key="1">
    <source>
        <dbReference type="ARBA" id="ARBA00038069"/>
    </source>
</evidence>
<dbReference type="GO" id="GO:0004866">
    <property type="term" value="F:endopeptidase inhibitor activity"/>
    <property type="evidence" value="ECO:0007669"/>
    <property type="project" value="TreeGrafter"/>
</dbReference>
<dbReference type="InterPro" id="IPR037045">
    <property type="entry name" value="S8pro/Inhibitor_I9_sf"/>
</dbReference>
<dbReference type="Gene3D" id="3.30.70.80">
    <property type="entry name" value="Peptidase S8 propeptide/proteinase inhibitor I9"/>
    <property type="match status" value="1"/>
</dbReference>
<dbReference type="PANTHER" id="PTHR28288">
    <property type="entry name" value="PROTEASE B INHIBITOR 2"/>
    <property type="match status" value="1"/>
</dbReference>
<name>A0A420YB04_9PEZI</name>
<comment type="caution">
    <text evidence="3">The sequence shown here is derived from an EMBL/GenBank/DDBJ whole genome shotgun (WGS) entry which is preliminary data.</text>
</comment>
<dbReference type="PANTHER" id="PTHR28288:SF2">
    <property type="entry name" value="PROTEASE B INHIBITOR 2"/>
    <property type="match status" value="1"/>
</dbReference>
<accession>A0A420YB04</accession>
<organism evidence="3 4">
    <name type="scientific">Coniochaeta pulveracea</name>
    <dbReference type="NCBI Taxonomy" id="177199"/>
    <lineage>
        <taxon>Eukaryota</taxon>
        <taxon>Fungi</taxon>
        <taxon>Dikarya</taxon>
        <taxon>Ascomycota</taxon>
        <taxon>Pezizomycotina</taxon>
        <taxon>Sordariomycetes</taxon>
        <taxon>Sordariomycetidae</taxon>
        <taxon>Coniochaetales</taxon>
        <taxon>Coniochaetaceae</taxon>
        <taxon>Coniochaeta</taxon>
    </lineage>
</organism>
<dbReference type="OrthoDB" id="5518345at2759"/>
<comment type="similarity">
    <text evidence="1">Belongs to the protease inhibitor I9 family.</text>
</comment>
<dbReference type="InterPro" id="IPR010259">
    <property type="entry name" value="S8pro/Inhibitor_I9"/>
</dbReference>
<protein>
    <recommendedName>
        <fullName evidence="2">Inhibitor I9 domain-containing protein</fullName>
    </recommendedName>
</protein>
<dbReference type="Proteomes" id="UP000275385">
    <property type="component" value="Unassembled WGS sequence"/>
</dbReference>
<dbReference type="Pfam" id="PF05922">
    <property type="entry name" value="Inhibitor_I9"/>
    <property type="match status" value="1"/>
</dbReference>
<reference evidence="3 4" key="1">
    <citation type="submission" date="2018-08" db="EMBL/GenBank/DDBJ databases">
        <title>Draft genome of the lignicolous fungus Coniochaeta pulveracea.</title>
        <authorList>
            <person name="Borstlap C.J."/>
            <person name="De Witt R.N."/>
            <person name="Botha A."/>
            <person name="Volschenk H."/>
        </authorList>
    </citation>
    <scope>NUCLEOTIDE SEQUENCE [LARGE SCALE GENOMIC DNA]</scope>
    <source>
        <strain evidence="3 4">CAB683</strain>
    </source>
</reference>
<keyword evidence="4" id="KW-1185">Reference proteome</keyword>
<dbReference type="AlphaFoldDB" id="A0A420YB04"/>
<evidence type="ECO:0000313" key="4">
    <source>
        <dbReference type="Proteomes" id="UP000275385"/>
    </source>
</evidence>
<evidence type="ECO:0000259" key="2">
    <source>
        <dbReference type="Pfam" id="PF05922"/>
    </source>
</evidence>